<dbReference type="EMBL" id="BAAANF010000003">
    <property type="protein sequence ID" value="GAA1669858.1"/>
    <property type="molecule type" value="Genomic_DNA"/>
</dbReference>
<keyword evidence="2" id="KW-1185">Reference proteome</keyword>
<organism evidence="1 2">
    <name type="scientific">Kribbella yunnanensis</name>
    <dbReference type="NCBI Taxonomy" id="190194"/>
    <lineage>
        <taxon>Bacteria</taxon>
        <taxon>Bacillati</taxon>
        <taxon>Actinomycetota</taxon>
        <taxon>Actinomycetes</taxon>
        <taxon>Propionibacteriales</taxon>
        <taxon>Kribbellaceae</taxon>
        <taxon>Kribbella</taxon>
    </lineage>
</organism>
<evidence type="ECO:0000313" key="2">
    <source>
        <dbReference type="Proteomes" id="UP001500280"/>
    </source>
</evidence>
<protein>
    <submittedName>
        <fullName evidence="1">Uncharacterized protein</fullName>
    </submittedName>
</protein>
<name>A0ABN2GEC6_9ACTN</name>
<dbReference type="RefSeq" id="WP_344145738.1">
    <property type="nucleotide sequence ID" value="NZ_BAAANF010000003.1"/>
</dbReference>
<proteinExistence type="predicted"/>
<gene>
    <name evidence="1" type="ORF">GCM10009745_10400</name>
</gene>
<dbReference type="Proteomes" id="UP001500280">
    <property type="component" value="Unassembled WGS sequence"/>
</dbReference>
<sequence>MSHDGGGSVEQVGDICRFAWAVGGQAHVCRQGNGHAVPHKCGYCGLEHHPGSDNVH</sequence>
<accession>A0ABN2GEC6</accession>
<evidence type="ECO:0000313" key="1">
    <source>
        <dbReference type="EMBL" id="GAA1669858.1"/>
    </source>
</evidence>
<reference evidence="1 2" key="1">
    <citation type="journal article" date="2019" name="Int. J. Syst. Evol. Microbiol.">
        <title>The Global Catalogue of Microorganisms (GCM) 10K type strain sequencing project: providing services to taxonomists for standard genome sequencing and annotation.</title>
        <authorList>
            <consortium name="The Broad Institute Genomics Platform"/>
            <consortium name="The Broad Institute Genome Sequencing Center for Infectious Disease"/>
            <person name="Wu L."/>
            <person name="Ma J."/>
        </authorList>
    </citation>
    <scope>NUCLEOTIDE SEQUENCE [LARGE SCALE GENOMIC DNA]</scope>
    <source>
        <strain evidence="1 2">JCM 14307</strain>
    </source>
</reference>
<comment type="caution">
    <text evidence="1">The sequence shown here is derived from an EMBL/GenBank/DDBJ whole genome shotgun (WGS) entry which is preliminary data.</text>
</comment>